<evidence type="ECO:0000313" key="2">
    <source>
        <dbReference type="EMBL" id="KAF2809278.1"/>
    </source>
</evidence>
<name>A0A6A6YL68_9PEZI</name>
<reference evidence="2 4" key="1">
    <citation type="journal article" date="2020" name="Stud. Mycol.">
        <title>101 Dothideomycetes genomes: a test case for predicting lifestyles and emergence of pathogens.</title>
        <authorList>
            <person name="Haridas S."/>
            <person name="Albert R."/>
            <person name="Binder M."/>
            <person name="Bloem J."/>
            <person name="Labutti K."/>
            <person name="Salamov A."/>
            <person name="Andreopoulos B."/>
            <person name="Baker S."/>
            <person name="Barry K."/>
            <person name="Bills G."/>
            <person name="Bluhm B."/>
            <person name="Cannon C."/>
            <person name="Castanera R."/>
            <person name="Culley D."/>
            <person name="Daum C."/>
            <person name="Ezra D."/>
            <person name="Gonzalez J."/>
            <person name="Henrissat B."/>
            <person name="Kuo A."/>
            <person name="Liang C."/>
            <person name="Lipzen A."/>
            <person name="Lutzoni F."/>
            <person name="Magnuson J."/>
            <person name="Mondo S."/>
            <person name="Nolan M."/>
            <person name="Ohm R."/>
            <person name="Pangilinan J."/>
            <person name="Park H.-J."/>
            <person name="Ramirez L."/>
            <person name="Alfaro M."/>
            <person name="Sun H."/>
            <person name="Tritt A."/>
            <person name="Yoshinaga Y."/>
            <person name="Zwiers L.-H."/>
            <person name="Turgeon B."/>
            <person name="Goodwin S."/>
            <person name="Spatafora J."/>
            <person name="Crous P."/>
            <person name="Grigoriev I."/>
        </authorList>
    </citation>
    <scope>NUCLEOTIDE SEQUENCE</scope>
    <source>
        <strain evidence="2 4">CBS 304.34</strain>
    </source>
</reference>
<reference evidence="4" key="2">
    <citation type="submission" date="2020-04" db="EMBL/GenBank/DDBJ databases">
        <authorList>
            <consortium name="NCBI Genome Project"/>
        </authorList>
    </citation>
    <scope>NUCLEOTIDE SEQUENCE</scope>
    <source>
        <strain evidence="4">CBS 304.34</strain>
    </source>
</reference>
<evidence type="ECO:0000256" key="1">
    <source>
        <dbReference type="SAM" id="MobiDB-lite"/>
    </source>
</evidence>
<evidence type="ECO:0000313" key="4">
    <source>
        <dbReference type="RefSeq" id="XP_033576242.1"/>
    </source>
</evidence>
<gene>
    <name evidence="2 4" type="ORF">BDZ99DRAFT_25805</name>
</gene>
<dbReference type="EMBL" id="MU003701">
    <property type="protein sequence ID" value="KAF2809278.1"/>
    <property type="molecule type" value="Genomic_DNA"/>
</dbReference>
<dbReference type="GeneID" id="54454651"/>
<dbReference type="Proteomes" id="UP000504636">
    <property type="component" value="Unplaced"/>
</dbReference>
<dbReference type="AlphaFoldDB" id="A0A6A6YL68"/>
<keyword evidence="3" id="KW-1185">Reference proteome</keyword>
<proteinExistence type="predicted"/>
<feature type="compositionally biased region" description="Basic residues" evidence="1">
    <location>
        <begin position="1"/>
        <end position="10"/>
    </location>
</feature>
<sequence>MSPNHHHQGRPRLAGCGLGQTPNAQMPSWRAGIGAPLCRHTTGVQALFPMSMIADLGYVIRSVSFLLPSPAQAPVHPGFNRPRPGFNRLQSTVCSQHHTRDHVCCLPFFHV</sequence>
<dbReference type="RefSeq" id="XP_033576242.1">
    <property type="nucleotide sequence ID" value="XM_033713758.1"/>
</dbReference>
<protein>
    <submittedName>
        <fullName evidence="2 4">Uncharacterized protein</fullName>
    </submittedName>
</protein>
<organism evidence="2">
    <name type="scientific">Mytilinidion resinicola</name>
    <dbReference type="NCBI Taxonomy" id="574789"/>
    <lineage>
        <taxon>Eukaryota</taxon>
        <taxon>Fungi</taxon>
        <taxon>Dikarya</taxon>
        <taxon>Ascomycota</taxon>
        <taxon>Pezizomycotina</taxon>
        <taxon>Dothideomycetes</taxon>
        <taxon>Pleosporomycetidae</taxon>
        <taxon>Mytilinidiales</taxon>
        <taxon>Mytilinidiaceae</taxon>
        <taxon>Mytilinidion</taxon>
    </lineage>
</organism>
<accession>A0A6A6YL68</accession>
<evidence type="ECO:0000313" key="3">
    <source>
        <dbReference type="Proteomes" id="UP000504636"/>
    </source>
</evidence>
<reference evidence="4" key="3">
    <citation type="submission" date="2025-04" db="UniProtKB">
        <authorList>
            <consortium name="RefSeq"/>
        </authorList>
    </citation>
    <scope>IDENTIFICATION</scope>
    <source>
        <strain evidence="4">CBS 304.34</strain>
    </source>
</reference>
<feature type="region of interest" description="Disordered" evidence="1">
    <location>
        <begin position="1"/>
        <end position="21"/>
    </location>
</feature>